<reference evidence="9" key="1">
    <citation type="submission" date="2012-10" db="EMBL/GenBank/DDBJ databases">
        <title>Cloning and Analysis NBS Resistance Genes from Embryogenic Callus in Dimocarpus longan Lour.</title>
        <authorList>
            <person name="Lai Z."/>
            <person name="Lin Y."/>
            <person name="Ye W."/>
        </authorList>
    </citation>
    <scope>NUCLEOTIDE SEQUENCE</scope>
    <source>
        <tissue evidence="9">Embryogenic callus</tissue>
    </source>
</reference>
<evidence type="ECO:0000256" key="6">
    <source>
        <dbReference type="ARBA" id="ARBA00022840"/>
    </source>
</evidence>
<comment type="similarity">
    <text evidence="1">Belongs to the disease resistance NB-LRR family.</text>
</comment>
<dbReference type="GO" id="GO:0005524">
    <property type="term" value="F:ATP binding"/>
    <property type="evidence" value="ECO:0007669"/>
    <property type="project" value="UniProtKB-KW"/>
</dbReference>
<dbReference type="FunFam" id="1.10.10.10:FF:000322">
    <property type="entry name" value="Probable disease resistance protein At1g63360"/>
    <property type="match status" value="1"/>
</dbReference>
<evidence type="ECO:0000256" key="2">
    <source>
        <dbReference type="ARBA" id="ARBA00022614"/>
    </source>
</evidence>
<dbReference type="PANTHER" id="PTHR33463:SF220">
    <property type="entry name" value="NB-ARC DOMAIN-CONTAINING PROTEIN"/>
    <property type="match status" value="1"/>
</dbReference>
<dbReference type="FunFam" id="3.40.50.300:FF:001091">
    <property type="entry name" value="Probable disease resistance protein At1g61300"/>
    <property type="match status" value="1"/>
</dbReference>
<dbReference type="InterPro" id="IPR001611">
    <property type="entry name" value="Leu-rich_rpt"/>
</dbReference>
<evidence type="ECO:0000256" key="3">
    <source>
        <dbReference type="ARBA" id="ARBA00022737"/>
    </source>
</evidence>
<dbReference type="GO" id="GO:0043531">
    <property type="term" value="F:ADP binding"/>
    <property type="evidence" value="ECO:0007669"/>
    <property type="project" value="InterPro"/>
</dbReference>
<evidence type="ECO:0000256" key="4">
    <source>
        <dbReference type="ARBA" id="ARBA00022741"/>
    </source>
</evidence>
<dbReference type="EMBL" id="JQ900226">
    <property type="protein sequence ID" value="AFM77964.2"/>
    <property type="molecule type" value="mRNA"/>
</dbReference>
<keyword evidence="4" id="KW-0547">Nucleotide-binding</keyword>
<dbReference type="InterPro" id="IPR027417">
    <property type="entry name" value="P-loop_NTPase"/>
</dbReference>
<dbReference type="InterPro" id="IPR032675">
    <property type="entry name" value="LRR_dom_sf"/>
</dbReference>
<evidence type="ECO:0000313" key="9">
    <source>
        <dbReference type="EMBL" id="AFM77964.2"/>
    </source>
</evidence>
<dbReference type="InterPro" id="IPR002182">
    <property type="entry name" value="NB-ARC"/>
</dbReference>
<keyword evidence="6" id="KW-0067">ATP-binding</keyword>
<dbReference type="PRINTS" id="PR00364">
    <property type="entry name" value="DISEASERSIST"/>
</dbReference>
<evidence type="ECO:0000256" key="1">
    <source>
        <dbReference type="ARBA" id="ARBA00008894"/>
    </source>
</evidence>
<dbReference type="InterPro" id="IPR042197">
    <property type="entry name" value="Apaf_helical"/>
</dbReference>
<dbReference type="GO" id="GO:0006952">
    <property type="term" value="P:defense response"/>
    <property type="evidence" value="ECO:0007669"/>
    <property type="project" value="UniProtKB-KW"/>
</dbReference>
<dbReference type="Pfam" id="PF00931">
    <property type="entry name" value="NB-ARC"/>
    <property type="match status" value="1"/>
</dbReference>
<evidence type="ECO:0000256" key="5">
    <source>
        <dbReference type="ARBA" id="ARBA00022821"/>
    </source>
</evidence>
<keyword evidence="3" id="KW-0677">Repeat</keyword>
<dbReference type="Gene3D" id="3.80.10.10">
    <property type="entry name" value="Ribonuclease Inhibitor"/>
    <property type="match status" value="1"/>
</dbReference>
<dbReference type="InterPro" id="IPR036388">
    <property type="entry name" value="WH-like_DNA-bd_sf"/>
</dbReference>
<keyword evidence="2" id="KW-0433">Leucine-rich repeat</keyword>
<organism evidence="9">
    <name type="scientific">Dimocarpus longan</name>
    <dbReference type="NCBI Taxonomy" id="128017"/>
    <lineage>
        <taxon>Eukaryota</taxon>
        <taxon>Viridiplantae</taxon>
        <taxon>Streptophyta</taxon>
        <taxon>Embryophyta</taxon>
        <taxon>Tracheophyta</taxon>
        <taxon>Spermatophyta</taxon>
        <taxon>Magnoliopsida</taxon>
        <taxon>eudicotyledons</taxon>
        <taxon>Gunneridae</taxon>
        <taxon>Pentapetalae</taxon>
        <taxon>rosids</taxon>
        <taxon>malvids</taxon>
        <taxon>Sapindales</taxon>
        <taxon>Sapindaceae</taxon>
        <taxon>Dimocarpus</taxon>
    </lineage>
</organism>
<dbReference type="InterPro" id="IPR058922">
    <property type="entry name" value="WHD_DRP"/>
</dbReference>
<evidence type="ECO:0000259" key="8">
    <source>
        <dbReference type="Pfam" id="PF23559"/>
    </source>
</evidence>
<evidence type="ECO:0000259" key="7">
    <source>
        <dbReference type="Pfam" id="PF00931"/>
    </source>
</evidence>
<dbReference type="Gene3D" id="3.40.50.300">
    <property type="entry name" value="P-loop containing nucleotide triphosphate hydrolases"/>
    <property type="match status" value="1"/>
</dbReference>
<dbReference type="AlphaFoldDB" id="I6SWP7"/>
<dbReference type="Gene3D" id="1.10.10.10">
    <property type="entry name" value="Winged helix-like DNA-binding domain superfamily/Winged helix DNA-binding domain"/>
    <property type="match status" value="1"/>
</dbReference>
<accession>I6SWP7</accession>
<sequence length="580" mass="65419">MKRLHQVQGWLSRVEAEETEVDKLIKDSAQEIEKLCLGGYCSWNIKSSYKYGKKIAQKLQVVSKLKEEGCFPTVAEIWSREDPMDEPITGERILPQIVVDERPCEPTVGLETTFDAVWRYLGEKQVGVIGLYGMGGVGKTTLLTQINNKFVDVSNDFDIVMWVVVSKDLQLEKIQENIGRKIGLSDESWRSKSLEEKAMDIFKILRRKRFVLLLDDIWERVDLVKVGVPPLSSPPLSSSFTSKVVFTTRFVEVCGHMEAHRKLKVECLADEEAWKLFRSKVGGDALDNHPEIPELAQTAAKECGGLPLALITIGRAMACKKTPAEWRYAIEVLRRSAHEFPGLGKEVYPLLKFSYDSLPSCTLRACLLYCSLFPEDYNIPKKHLIDCWIGEGFLGDDDVGGTQYQGQHHVGVLLHACLLEEEDDDFVKMHDVIRDMTLWLACEFDKEKENFLVRAGTGMTEPGVGRWEGVRRISLMENQINSLSGSPTCPHLLTLFLNRNDLSSITDGFFAYMSSLRVLNLSNNDSLRELPAEISKLVSLHQSSKLNKGVAERVQVFGEHQMFELGEYILSPYNSSASGI</sequence>
<dbReference type="FunFam" id="1.10.8.430:FF:000003">
    <property type="entry name" value="Probable disease resistance protein At5g66910"/>
    <property type="match status" value="1"/>
</dbReference>
<dbReference type="SUPFAM" id="SSF52058">
    <property type="entry name" value="L domain-like"/>
    <property type="match status" value="1"/>
</dbReference>
<dbReference type="Pfam" id="PF23559">
    <property type="entry name" value="WHD_DRP"/>
    <property type="match status" value="1"/>
</dbReference>
<proteinExistence type="evidence at transcript level"/>
<feature type="domain" description="NB-ARC" evidence="7">
    <location>
        <begin position="111"/>
        <end position="282"/>
    </location>
</feature>
<dbReference type="PANTHER" id="PTHR33463">
    <property type="entry name" value="NB-ARC DOMAIN-CONTAINING PROTEIN-RELATED"/>
    <property type="match status" value="1"/>
</dbReference>
<dbReference type="Gene3D" id="1.10.8.430">
    <property type="entry name" value="Helical domain of apoptotic protease-activating factors"/>
    <property type="match status" value="1"/>
</dbReference>
<dbReference type="Pfam" id="PF13855">
    <property type="entry name" value="LRR_8"/>
    <property type="match status" value="1"/>
</dbReference>
<feature type="domain" description="Disease resistance protein winged helix" evidence="8">
    <location>
        <begin position="372"/>
        <end position="436"/>
    </location>
</feature>
<name>I6SWP7_9ROSI</name>
<protein>
    <submittedName>
        <fullName evidence="9">NBS-LRR disease resistance protein NBS39</fullName>
    </submittedName>
</protein>
<keyword evidence="5" id="KW-0611">Plant defense</keyword>
<dbReference type="InterPro" id="IPR050905">
    <property type="entry name" value="Plant_NBS-LRR"/>
</dbReference>
<dbReference type="SUPFAM" id="SSF52540">
    <property type="entry name" value="P-loop containing nucleoside triphosphate hydrolases"/>
    <property type="match status" value="1"/>
</dbReference>